<organism evidence="1 2">
    <name type="scientific">Clostridium collagenovorans DSM 3089</name>
    <dbReference type="NCBI Taxonomy" id="1121306"/>
    <lineage>
        <taxon>Bacteria</taxon>
        <taxon>Bacillati</taxon>
        <taxon>Bacillota</taxon>
        <taxon>Clostridia</taxon>
        <taxon>Eubacteriales</taxon>
        <taxon>Clostridiaceae</taxon>
        <taxon>Clostridium</taxon>
    </lineage>
</organism>
<dbReference type="STRING" id="1121306.SAMN02745196_01886"/>
<reference evidence="1 2" key="1">
    <citation type="submission" date="2016-11" db="EMBL/GenBank/DDBJ databases">
        <authorList>
            <person name="Jaros S."/>
            <person name="Januszkiewicz K."/>
            <person name="Wedrychowicz H."/>
        </authorList>
    </citation>
    <scope>NUCLEOTIDE SEQUENCE [LARGE SCALE GENOMIC DNA]</scope>
    <source>
        <strain evidence="1 2">DSM 3089</strain>
    </source>
</reference>
<dbReference type="AlphaFoldDB" id="A0A1M5WUZ8"/>
<dbReference type="RefSeq" id="WP_072831767.1">
    <property type="nucleotide sequence ID" value="NZ_FQXP01000006.1"/>
</dbReference>
<proteinExistence type="predicted"/>
<dbReference type="Proteomes" id="UP000184526">
    <property type="component" value="Unassembled WGS sequence"/>
</dbReference>
<dbReference type="EMBL" id="FQXP01000006">
    <property type="protein sequence ID" value="SHH91280.1"/>
    <property type="molecule type" value="Genomic_DNA"/>
</dbReference>
<evidence type="ECO:0000313" key="1">
    <source>
        <dbReference type="EMBL" id="SHH91280.1"/>
    </source>
</evidence>
<gene>
    <name evidence="1" type="ORF">SAMN02745196_01886</name>
</gene>
<evidence type="ECO:0000313" key="2">
    <source>
        <dbReference type="Proteomes" id="UP000184526"/>
    </source>
</evidence>
<keyword evidence="2" id="KW-1185">Reference proteome</keyword>
<accession>A0A1M5WUZ8</accession>
<name>A0A1M5WUZ8_9CLOT</name>
<protein>
    <submittedName>
        <fullName evidence="1">Uncharacterized protein</fullName>
    </submittedName>
</protein>
<dbReference type="OrthoDB" id="1937897at2"/>
<sequence>MKDSFKDKFLSTLIRSTSYKTIEELEEYVNILEAIQQDTTIKLNRIKSTFLNCDYLNDILYIDVSPLSKDITISHDIIDRIRDITLKYPKDDKIIEQLFIIEKLIDNIDDTCNHYNKYITLIGNLKNFLARNDIDPTNIKRPNFKVFKDRNLNPVLFFTPYNEEDLLTSYIFNGEDNFSIDYKLEDESMKSLSNKKIPEELEKDYLDMCTLYFKTLLS</sequence>